<keyword evidence="2" id="KW-1185">Reference proteome</keyword>
<gene>
    <name evidence="1" type="ORF">O1611_g1869</name>
</gene>
<dbReference type="EMBL" id="JAPUUL010000234">
    <property type="protein sequence ID" value="KAJ8131751.1"/>
    <property type="molecule type" value="Genomic_DNA"/>
</dbReference>
<dbReference type="Proteomes" id="UP001153332">
    <property type="component" value="Unassembled WGS sequence"/>
</dbReference>
<accession>A0ACC2JW48</accession>
<evidence type="ECO:0000313" key="1">
    <source>
        <dbReference type="EMBL" id="KAJ8131751.1"/>
    </source>
</evidence>
<proteinExistence type="predicted"/>
<name>A0ACC2JW48_9PEZI</name>
<evidence type="ECO:0000313" key="2">
    <source>
        <dbReference type="Proteomes" id="UP001153332"/>
    </source>
</evidence>
<reference evidence="1" key="1">
    <citation type="submission" date="2022-12" db="EMBL/GenBank/DDBJ databases">
        <title>Genome Sequence of Lasiodiplodia mahajangana.</title>
        <authorList>
            <person name="Buettner E."/>
        </authorList>
    </citation>
    <scope>NUCLEOTIDE SEQUENCE</scope>
    <source>
        <strain evidence="1">VT137</strain>
    </source>
</reference>
<protein>
    <submittedName>
        <fullName evidence="1">Uncharacterized protein</fullName>
    </submittedName>
</protein>
<sequence>MPTYPSSCFSATAATTSVLNTVTYGAGPQHLKPSTTGLPGLPELPYTHTRDSLVVGCWLLLEVLTVCLLSVLGLGYSITYLSRQHLRSECSNPSSIAPTEAPAIVGPLEDPINPLSVYATSWLECARTRQQLLDRLGLSTSWERIVTRLPGECEPPPAMANPFQHGSSGMNPDGTYSSFLPRMGSSYAAVVSGSNMPLASSSMRANRVSYLLNPASESTSDLYSTLPSSRSSMLDTERNDYSSNESILRLAARPPQLPSFSRAFEMFMPRGGVDEWWTTGQENTDFFTPSYLKGSNYMTKLGEIYRAKQAQKENHQPSTGVLPAISPDSSLSSKAPASHHGITYDVIERAPTFEHASAVPPLPTRWNRDDKFGALEVSANGLEVKYNPALRTTREQDHEICGIRADHPMPSQAGIYYFEVTLLSKRRDDGTTVCVGFVTKNVSLARPPGWEQESWGYHGDDGDIYSGSNVGKKYKDTPFAAGDVIGCGVNFRTGHAFFTKNGSNLGTAFRDIKGKLYPAVGIKKAGELIRVNFGQSPFVFKIDQVIEKEQNMIKQAISRTSIERLVSPRMNETELIQQLVLQFLQHDGYVETAQEFAREIGTEQQALNSDASVKVLGINIKDDEDARQRQRIRRAILEGDIDKALTLTNKYYPHVLENNQHVYFKLKCRKFIEMVRRAAEYGNGNGKKSNGHSYDDMPSEMDVDENDLSDTMEDDSLEPQNDPGALLKEMIAYGQALQAEFTRPEVSKALNDIFVLIAYSNPLQVKEIAPLLDRKGRVAVAEELNSAILSSLGKSSRSALENLYGQTSVLLDYLREDGGPGSLVSIQSVIDEIPKSQPF</sequence>
<organism evidence="1 2">
    <name type="scientific">Lasiodiplodia mahajangana</name>
    <dbReference type="NCBI Taxonomy" id="1108764"/>
    <lineage>
        <taxon>Eukaryota</taxon>
        <taxon>Fungi</taxon>
        <taxon>Dikarya</taxon>
        <taxon>Ascomycota</taxon>
        <taxon>Pezizomycotina</taxon>
        <taxon>Dothideomycetes</taxon>
        <taxon>Dothideomycetes incertae sedis</taxon>
        <taxon>Botryosphaeriales</taxon>
        <taxon>Botryosphaeriaceae</taxon>
        <taxon>Lasiodiplodia</taxon>
    </lineage>
</organism>
<comment type="caution">
    <text evidence="1">The sequence shown here is derived from an EMBL/GenBank/DDBJ whole genome shotgun (WGS) entry which is preliminary data.</text>
</comment>